<dbReference type="Proteomes" id="UP001310022">
    <property type="component" value="Unassembled WGS sequence"/>
</dbReference>
<dbReference type="Pfam" id="PF22668">
    <property type="entry name" value="DUF7009"/>
    <property type="match status" value="1"/>
</dbReference>
<accession>A0AAN4W051</accession>
<comment type="caution">
    <text evidence="1">The sequence shown here is derived from an EMBL/GenBank/DDBJ whole genome shotgun (WGS) entry which is preliminary data.</text>
</comment>
<evidence type="ECO:0000313" key="1">
    <source>
        <dbReference type="EMBL" id="GJM62677.1"/>
    </source>
</evidence>
<dbReference type="AlphaFoldDB" id="A0AAN4W051"/>
<reference evidence="1 2" key="1">
    <citation type="submission" date="2021-12" db="EMBL/GenBank/DDBJ databases">
        <title>Genome sequencing of bacteria with rrn-lacking chromosome and rrn-plasmid.</title>
        <authorList>
            <person name="Anda M."/>
            <person name="Iwasaki W."/>
        </authorList>
    </citation>
    <scope>NUCLEOTIDE SEQUENCE [LARGE SCALE GENOMIC DNA]</scope>
    <source>
        <strain evidence="1 2">NBRC 15940</strain>
    </source>
</reference>
<protein>
    <submittedName>
        <fullName evidence="1">Uncharacterized protein</fullName>
    </submittedName>
</protein>
<gene>
    <name evidence="1" type="ORF">PEDI_32290</name>
</gene>
<organism evidence="1 2">
    <name type="scientific">Persicobacter diffluens</name>
    <dbReference type="NCBI Taxonomy" id="981"/>
    <lineage>
        <taxon>Bacteria</taxon>
        <taxon>Pseudomonadati</taxon>
        <taxon>Bacteroidota</taxon>
        <taxon>Cytophagia</taxon>
        <taxon>Cytophagales</taxon>
        <taxon>Persicobacteraceae</taxon>
        <taxon>Persicobacter</taxon>
    </lineage>
</organism>
<name>A0AAN4W051_9BACT</name>
<proteinExistence type="predicted"/>
<dbReference type="EMBL" id="BQKE01000002">
    <property type="protein sequence ID" value="GJM62677.1"/>
    <property type="molecule type" value="Genomic_DNA"/>
</dbReference>
<keyword evidence="2" id="KW-1185">Reference proteome</keyword>
<dbReference type="InterPro" id="IPR053825">
    <property type="entry name" value="DUF7009"/>
</dbReference>
<dbReference type="RefSeq" id="WP_338237923.1">
    <property type="nucleotide sequence ID" value="NZ_BQKE01000002.1"/>
</dbReference>
<evidence type="ECO:0000313" key="2">
    <source>
        <dbReference type="Proteomes" id="UP001310022"/>
    </source>
</evidence>
<sequence length="124" mass="14200">MKVRLRNNTIRLRMDMADLKILKSSGNLLMETPFPSGKIEWKVEVSQQVSEVAVDLAERLVTIQLPIETFRNWANTELVGLEKGVELGNGDFLQVLIEKDFKCLTQRDENDDDAFPNPLEKHNC</sequence>